<reference evidence="2" key="1">
    <citation type="journal article" date="2014" name="Front. Microbiol.">
        <title>High frequency of phylogenetically diverse reductive dehalogenase-homologous genes in deep subseafloor sedimentary metagenomes.</title>
        <authorList>
            <person name="Kawai M."/>
            <person name="Futagami T."/>
            <person name="Toyoda A."/>
            <person name="Takaki Y."/>
            <person name="Nishi S."/>
            <person name="Hori S."/>
            <person name="Arai W."/>
            <person name="Tsubouchi T."/>
            <person name="Morono Y."/>
            <person name="Uchiyama I."/>
            <person name="Ito T."/>
            <person name="Fujiyama A."/>
            <person name="Inagaki F."/>
            <person name="Takami H."/>
        </authorList>
    </citation>
    <scope>NUCLEOTIDE SEQUENCE</scope>
    <source>
        <strain evidence="2">Expedition CK06-06</strain>
    </source>
</reference>
<dbReference type="EMBL" id="BART01009252">
    <property type="protein sequence ID" value="GAG65417.1"/>
    <property type="molecule type" value="Genomic_DNA"/>
</dbReference>
<dbReference type="GO" id="GO:0043456">
    <property type="term" value="P:regulation of pentose-phosphate shunt"/>
    <property type="evidence" value="ECO:0007669"/>
    <property type="project" value="TreeGrafter"/>
</dbReference>
<sequence length="167" mass="19320">MPLILLVRHGENDYVKEQRLPGRIPGIHLNKHGRKQAKRLAKFLKPAPVKAVYSSPLERTMETAQPIAKAFNLKVIPRERLIETDVGKWQGKKIKKLRKLDSWRKVQLNPSRFQFPGGEHILDCQYRLVQEIEQLTERHDPQDMIVCVSHADPIKMAVAYYLGLPLD</sequence>
<keyword evidence="1" id="KW-0378">Hydrolase</keyword>
<evidence type="ECO:0000313" key="2">
    <source>
        <dbReference type="EMBL" id="GAG65417.1"/>
    </source>
</evidence>
<dbReference type="PANTHER" id="PTHR46517:SF1">
    <property type="entry name" value="FRUCTOSE-2,6-BISPHOSPHATASE TIGAR"/>
    <property type="match status" value="1"/>
</dbReference>
<gene>
    <name evidence="2" type="ORF">S01H4_20559</name>
</gene>
<dbReference type="Gene3D" id="3.40.50.1240">
    <property type="entry name" value="Phosphoglycerate mutase-like"/>
    <property type="match status" value="1"/>
</dbReference>
<dbReference type="GO" id="GO:0004331">
    <property type="term" value="F:fructose-2,6-bisphosphate 2-phosphatase activity"/>
    <property type="evidence" value="ECO:0007669"/>
    <property type="project" value="TreeGrafter"/>
</dbReference>
<dbReference type="SUPFAM" id="SSF53254">
    <property type="entry name" value="Phosphoglycerate mutase-like"/>
    <property type="match status" value="1"/>
</dbReference>
<dbReference type="InterPro" id="IPR051695">
    <property type="entry name" value="Phosphoglycerate_Mutase"/>
</dbReference>
<dbReference type="PIRSF" id="PIRSF000709">
    <property type="entry name" value="6PFK_2-Ptase"/>
    <property type="match status" value="1"/>
</dbReference>
<dbReference type="Pfam" id="PF00300">
    <property type="entry name" value="His_Phos_1"/>
    <property type="match status" value="1"/>
</dbReference>
<dbReference type="GO" id="GO:0045820">
    <property type="term" value="P:negative regulation of glycolytic process"/>
    <property type="evidence" value="ECO:0007669"/>
    <property type="project" value="TreeGrafter"/>
</dbReference>
<proteinExistence type="predicted"/>
<protein>
    <recommendedName>
        <fullName evidence="3">Phosphoglycerate mutase</fullName>
    </recommendedName>
</protein>
<evidence type="ECO:0000256" key="1">
    <source>
        <dbReference type="ARBA" id="ARBA00022801"/>
    </source>
</evidence>
<comment type="caution">
    <text evidence="2">The sequence shown here is derived from an EMBL/GenBank/DDBJ whole genome shotgun (WGS) entry which is preliminary data.</text>
</comment>
<dbReference type="GO" id="GO:0005829">
    <property type="term" value="C:cytosol"/>
    <property type="evidence" value="ECO:0007669"/>
    <property type="project" value="TreeGrafter"/>
</dbReference>
<dbReference type="AlphaFoldDB" id="X1A5F0"/>
<name>X1A5F0_9ZZZZ</name>
<dbReference type="InterPro" id="IPR013078">
    <property type="entry name" value="His_Pase_superF_clade-1"/>
</dbReference>
<dbReference type="PANTHER" id="PTHR46517">
    <property type="entry name" value="FRUCTOSE-2,6-BISPHOSPHATASE TIGAR"/>
    <property type="match status" value="1"/>
</dbReference>
<dbReference type="SMART" id="SM00855">
    <property type="entry name" value="PGAM"/>
    <property type="match status" value="1"/>
</dbReference>
<organism evidence="2">
    <name type="scientific">marine sediment metagenome</name>
    <dbReference type="NCBI Taxonomy" id="412755"/>
    <lineage>
        <taxon>unclassified sequences</taxon>
        <taxon>metagenomes</taxon>
        <taxon>ecological metagenomes</taxon>
    </lineage>
</organism>
<feature type="non-terminal residue" evidence="2">
    <location>
        <position position="167"/>
    </location>
</feature>
<dbReference type="CDD" id="cd07067">
    <property type="entry name" value="HP_PGM_like"/>
    <property type="match status" value="1"/>
</dbReference>
<dbReference type="InterPro" id="IPR029033">
    <property type="entry name" value="His_PPase_superfam"/>
</dbReference>
<evidence type="ECO:0008006" key="3">
    <source>
        <dbReference type="Google" id="ProtNLM"/>
    </source>
</evidence>
<accession>X1A5F0</accession>